<dbReference type="PANTHER" id="PTHR43861">
    <property type="entry name" value="TRANS-ACONITATE 2-METHYLTRANSFERASE-RELATED"/>
    <property type="match status" value="1"/>
</dbReference>
<dbReference type="GeneID" id="41716568"/>
<reference evidence="3 5" key="2">
    <citation type="journal article" date="2020" name="Int. J. Syst. Evol. Microbiol.">
        <title>Sulfuracidifex tepidarius gen. nov., sp. nov. and transfer of Sulfolobus metallicus Huber and Stetter 1992 to the genus Sulfuracidifex as Sulfuracidifex metallicus comb. nov.</title>
        <authorList>
            <person name="Itoh T."/>
            <person name="Miura T."/>
            <person name="Sakai H.D."/>
            <person name="Kato S."/>
            <person name="Ohkuma M."/>
            <person name="Takashina T."/>
        </authorList>
    </citation>
    <scope>NUCLEOTIDE SEQUENCE [LARGE SCALE GENOMIC DNA]</scope>
    <source>
        <strain evidence="3 5">IC-006</strain>
        <strain evidence="4">IC-007</strain>
    </source>
</reference>
<proteinExistence type="predicted"/>
<dbReference type="EMBL" id="AP018929">
    <property type="protein sequence ID" value="BBG22758.1"/>
    <property type="molecule type" value="Genomic_DNA"/>
</dbReference>
<dbReference type="Gene3D" id="3.40.50.150">
    <property type="entry name" value="Vaccinia Virus protein VP39"/>
    <property type="match status" value="1"/>
</dbReference>
<gene>
    <name evidence="3" type="ORF">IC006_0042</name>
    <name evidence="4" type="ORF">IC007_0042</name>
</gene>
<name>A0A510DRF9_9CREN</name>
<dbReference type="Proteomes" id="UP000322983">
    <property type="component" value="Chromosome"/>
</dbReference>
<dbReference type="STRING" id="1294262.GCA_001316085_00836"/>
<dbReference type="Pfam" id="PF13649">
    <property type="entry name" value="Methyltransf_25"/>
    <property type="match status" value="1"/>
</dbReference>
<keyword evidence="1" id="KW-0808">Transferase</keyword>
<evidence type="ECO:0000256" key="1">
    <source>
        <dbReference type="ARBA" id="ARBA00022679"/>
    </source>
</evidence>
<evidence type="ECO:0000259" key="2">
    <source>
        <dbReference type="Pfam" id="PF13649"/>
    </source>
</evidence>
<dbReference type="RefSeq" id="WP_054845351.1">
    <property type="nucleotide sequence ID" value="NZ_AP018929.1"/>
</dbReference>
<keyword evidence="3" id="KW-0830">Ubiquinone</keyword>
<dbReference type="GO" id="GO:0016740">
    <property type="term" value="F:transferase activity"/>
    <property type="evidence" value="ECO:0007669"/>
    <property type="project" value="UniProtKB-KW"/>
</dbReference>
<reference evidence="6" key="1">
    <citation type="submission" date="2018-09" db="EMBL/GenBank/DDBJ databases">
        <title>Complete Genome Sequencing of Sulfolobus sp. JCM 16834.</title>
        <authorList>
            <person name="Kato S."/>
            <person name="Itoh T."/>
            <person name="Ohkuma M."/>
        </authorList>
    </citation>
    <scope>NUCLEOTIDE SEQUENCE [LARGE SCALE GENOMIC DNA]</scope>
    <source>
        <strain evidence="6">IC-007</strain>
    </source>
</reference>
<dbReference type="CDD" id="cd02440">
    <property type="entry name" value="AdoMet_MTases"/>
    <property type="match status" value="1"/>
</dbReference>
<accession>A0A510DZC9</accession>
<dbReference type="OrthoDB" id="1018at2157"/>
<evidence type="ECO:0000313" key="4">
    <source>
        <dbReference type="EMBL" id="BBG25537.1"/>
    </source>
</evidence>
<evidence type="ECO:0000313" key="5">
    <source>
        <dbReference type="Proteomes" id="UP000322983"/>
    </source>
</evidence>
<dbReference type="EMBL" id="AP018930">
    <property type="protein sequence ID" value="BBG25537.1"/>
    <property type="molecule type" value="Genomic_DNA"/>
</dbReference>
<dbReference type="Proteomes" id="UP000325030">
    <property type="component" value="Chromosome"/>
</dbReference>
<dbReference type="InterPro" id="IPR041698">
    <property type="entry name" value="Methyltransf_25"/>
</dbReference>
<organism evidence="3 5">
    <name type="scientific">Sulfuracidifex tepidarius</name>
    <dbReference type="NCBI Taxonomy" id="1294262"/>
    <lineage>
        <taxon>Archaea</taxon>
        <taxon>Thermoproteota</taxon>
        <taxon>Thermoprotei</taxon>
        <taxon>Sulfolobales</taxon>
        <taxon>Sulfolobaceae</taxon>
        <taxon>Sulfuracidifex</taxon>
    </lineage>
</organism>
<accession>A0A510DRF9</accession>
<dbReference type="InterPro" id="IPR029063">
    <property type="entry name" value="SAM-dependent_MTases_sf"/>
</dbReference>
<evidence type="ECO:0000313" key="3">
    <source>
        <dbReference type="EMBL" id="BBG22758.1"/>
    </source>
</evidence>
<feature type="domain" description="Methyltransferase" evidence="2">
    <location>
        <begin position="45"/>
        <end position="135"/>
    </location>
</feature>
<dbReference type="AlphaFoldDB" id="A0A510DRF9"/>
<protein>
    <submittedName>
        <fullName evidence="3">Ubiquinone biosynthesis O-methyltransferase</fullName>
    </submittedName>
</protein>
<evidence type="ECO:0000313" key="6">
    <source>
        <dbReference type="Proteomes" id="UP000325030"/>
    </source>
</evidence>
<dbReference type="SUPFAM" id="SSF53335">
    <property type="entry name" value="S-adenosyl-L-methionine-dependent methyltransferases"/>
    <property type="match status" value="1"/>
</dbReference>
<sequence>METEKKLVFESDFYIKQIMKLWDEGEKWASWISEVANKYNAGKKILDVPCGIGRISHFLSKKGFDVVGVDISEKMIKTASENTSKASFRIGDMRYLTNIFNEEKFDIAININNSLGYYNEEEDVRILEQLREVTKNLVIINLDNRDYTIYNKPSEYYTYAPPYLVLSKETFDPTTSRLIVKRTYFMDDKEVGKIEYSQRLYSLHEVLAIVKKAGLKPVEVVAGHSWKNFSIDDSEMTIISSVS</sequence>
<dbReference type="KEGG" id="step:IC006_0042"/>
<keyword evidence="5" id="KW-1185">Reference proteome</keyword>
<dbReference type="Gene3D" id="2.20.25.110">
    <property type="entry name" value="S-adenosyl-L-methionine-dependent methyltransferases"/>
    <property type="match status" value="1"/>
</dbReference>